<organism evidence="2">
    <name type="scientific">Bactrocera dorsalis</name>
    <name type="common">Oriental fruit fly</name>
    <name type="synonym">Dacus dorsalis</name>
    <dbReference type="NCBI Taxonomy" id="27457"/>
    <lineage>
        <taxon>Eukaryota</taxon>
        <taxon>Metazoa</taxon>
        <taxon>Ecdysozoa</taxon>
        <taxon>Arthropoda</taxon>
        <taxon>Hexapoda</taxon>
        <taxon>Insecta</taxon>
        <taxon>Pterygota</taxon>
        <taxon>Neoptera</taxon>
        <taxon>Endopterygota</taxon>
        <taxon>Diptera</taxon>
        <taxon>Brachycera</taxon>
        <taxon>Muscomorpha</taxon>
        <taxon>Tephritoidea</taxon>
        <taxon>Tephritidae</taxon>
        <taxon>Bactrocera</taxon>
        <taxon>Bactrocera</taxon>
    </lineage>
</organism>
<evidence type="ECO:0000256" key="1">
    <source>
        <dbReference type="SAM" id="SignalP"/>
    </source>
</evidence>
<protein>
    <submittedName>
        <fullName evidence="2">Uncharacterized protein</fullName>
    </submittedName>
</protein>
<dbReference type="OrthoDB" id="10536664at2759"/>
<evidence type="ECO:0000313" key="2">
    <source>
        <dbReference type="EMBL" id="JAC55932.1"/>
    </source>
</evidence>
<dbReference type="AlphaFoldDB" id="A0A034WNJ9"/>
<feature type="signal peptide" evidence="1">
    <location>
        <begin position="1"/>
        <end position="19"/>
    </location>
</feature>
<sequence length="100" mass="9924">MRYTFYMLWMCLAALSVFAAEIEQLEAASKAEELLSADAGVQHSEENARSVRQFGGGYGGPGGFGPGGGFGGGGFGPGGFGPGGGFGGGGFGRRGFGGGF</sequence>
<dbReference type="EMBL" id="GAKP01003020">
    <property type="protein sequence ID" value="JAC55932.1"/>
    <property type="molecule type" value="Transcribed_RNA"/>
</dbReference>
<reference evidence="2" key="1">
    <citation type="journal article" date="2014" name="BMC Genomics">
        <title>Characterizing the developmental transcriptome of the oriental fruit fly, Bactrocera dorsalis (Diptera: Tephritidae) through comparative genomic analysis with Drosophila melanogaster utilizing modENCODE datasets.</title>
        <authorList>
            <person name="Geib S.M."/>
            <person name="Calla B."/>
            <person name="Hall B."/>
            <person name="Hou S."/>
            <person name="Manoukis N.C."/>
        </authorList>
    </citation>
    <scope>NUCLEOTIDE SEQUENCE</scope>
    <source>
        <strain evidence="2">Punador</strain>
    </source>
</reference>
<keyword evidence="1" id="KW-0732">Signal</keyword>
<proteinExistence type="predicted"/>
<accession>A0A034WNJ9</accession>
<feature type="chain" id="PRO_5001557895" evidence="1">
    <location>
        <begin position="20"/>
        <end position="100"/>
    </location>
</feature>
<name>A0A034WNJ9_BACDO</name>